<dbReference type="SUPFAM" id="SSF160424">
    <property type="entry name" value="BH3703-like"/>
    <property type="match status" value="1"/>
</dbReference>
<keyword evidence="2" id="KW-1185">Reference proteome</keyword>
<evidence type="ECO:0000313" key="1">
    <source>
        <dbReference type="EMBL" id="GAA1558397.1"/>
    </source>
</evidence>
<accession>A0ABN2CIN7</accession>
<sequence>MNDEAQELLTEVGKALARTAPEGWQLVELHISAAGGMTSTTTTATLVDGSLNRHCELDDEGDDAAADLRQSMYEPDRGTWYNAVLTLARSGELAAEFDYDNPPFDGDADAVLMVEDQRLFPRSEELLPAWHPSRAS</sequence>
<dbReference type="InterPro" id="IPR036170">
    <property type="entry name" value="YezG-like_sf"/>
</dbReference>
<name>A0ABN2CIN7_9ACTN</name>
<gene>
    <name evidence="1" type="ORF">GCM10009741_74100</name>
</gene>
<dbReference type="EMBL" id="BAAANC010000005">
    <property type="protein sequence ID" value="GAA1558397.1"/>
    <property type="molecule type" value="Genomic_DNA"/>
</dbReference>
<comment type="caution">
    <text evidence="1">The sequence shown here is derived from an EMBL/GenBank/DDBJ whole genome shotgun (WGS) entry which is preliminary data.</text>
</comment>
<evidence type="ECO:0000313" key="2">
    <source>
        <dbReference type="Proteomes" id="UP001500363"/>
    </source>
</evidence>
<dbReference type="RefSeq" id="WP_344182784.1">
    <property type="nucleotide sequence ID" value="NZ_BAAANC010000005.1"/>
</dbReference>
<protein>
    <recommendedName>
        <fullName evidence="3">DUF600 family protein</fullName>
    </recommendedName>
</protein>
<dbReference type="Gene3D" id="3.30.500.20">
    <property type="entry name" value="BH3703-like domains"/>
    <property type="match status" value="1"/>
</dbReference>
<evidence type="ECO:0008006" key="3">
    <source>
        <dbReference type="Google" id="ProtNLM"/>
    </source>
</evidence>
<organism evidence="1 2">
    <name type="scientific">Kribbella lupini</name>
    <dbReference type="NCBI Taxonomy" id="291602"/>
    <lineage>
        <taxon>Bacteria</taxon>
        <taxon>Bacillati</taxon>
        <taxon>Actinomycetota</taxon>
        <taxon>Actinomycetes</taxon>
        <taxon>Propionibacteriales</taxon>
        <taxon>Kribbellaceae</taxon>
        <taxon>Kribbella</taxon>
    </lineage>
</organism>
<proteinExistence type="predicted"/>
<reference evidence="1 2" key="1">
    <citation type="journal article" date="2019" name="Int. J. Syst. Evol. Microbiol.">
        <title>The Global Catalogue of Microorganisms (GCM) 10K type strain sequencing project: providing services to taxonomists for standard genome sequencing and annotation.</title>
        <authorList>
            <consortium name="The Broad Institute Genomics Platform"/>
            <consortium name="The Broad Institute Genome Sequencing Center for Infectious Disease"/>
            <person name="Wu L."/>
            <person name="Ma J."/>
        </authorList>
    </citation>
    <scope>NUCLEOTIDE SEQUENCE [LARGE SCALE GENOMIC DNA]</scope>
    <source>
        <strain evidence="1 2">JCM 14303</strain>
    </source>
</reference>
<dbReference type="Proteomes" id="UP001500363">
    <property type="component" value="Unassembled WGS sequence"/>
</dbReference>